<dbReference type="RefSeq" id="WP_317769942.1">
    <property type="nucleotide sequence ID" value="NZ_JAWMAJ010000005.1"/>
</dbReference>
<name>A0ABU4F4F8_9ACTN</name>
<organism evidence="1 2">
    <name type="scientific">Streptomyces prunicolor</name>
    <dbReference type="NCBI Taxonomy" id="67348"/>
    <lineage>
        <taxon>Bacteria</taxon>
        <taxon>Bacillati</taxon>
        <taxon>Actinomycetota</taxon>
        <taxon>Actinomycetes</taxon>
        <taxon>Kitasatosporales</taxon>
        <taxon>Streptomycetaceae</taxon>
        <taxon>Streptomyces</taxon>
    </lineage>
</organism>
<gene>
    <name evidence="1" type="ORF">R5A26_02605</name>
</gene>
<dbReference type="Proteomes" id="UP001187346">
    <property type="component" value="Unassembled WGS sequence"/>
</dbReference>
<accession>A0ABU4F4F8</accession>
<proteinExistence type="predicted"/>
<protein>
    <submittedName>
        <fullName evidence="1">Uncharacterized protein</fullName>
    </submittedName>
</protein>
<sequence length="86" mass="9685">MGIMLCPADDDVAGPDISWSHYGFSLFRQRLAQAEGLVLREMVGYGGNRPWNTAHDPVLQRRTDDVGRLIDVMKYCVEKGIPLDFC</sequence>
<dbReference type="EMBL" id="JAWMAJ010000005">
    <property type="protein sequence ID" value="MDV7214836.1"/>
    <property type="molecule type" value="Genomic_DNA"/>
</dbReference>
<comment type="caution">
    <text evidence="1">The sequence shown here is derived from an EMBL/GenBank/DDBJ whole genome shotgun (WGS) entry which is preliminary data.</text>
</comment>
<keyword evidence="2" id="KW-1185">Reference proteome</keyword>
<evidence type="ECO:0000313" key="2">
    <source>
        <dbReference type="Proteomes" id="UP001187346"/>
    </source>
</evidence>
<reference evidence="1 2" key="1">
    <citation type="submission" date="2023-10" db="EMBL/GenBank/DDBJ databases">
        <title>Characterization of rhizosphere-enriched actinobacteria from wheat plants lab-grown on chernevaya soil.</title>
        <authorList>
            <person name="Tikhonova E.N."/>
            <person name="Konopkin A."/>
            <person name="Kravchenko I.K."/>
        </authorList>
    </citation>
    <scope>NUCLEOTIDE SEQUENCE [LARGE SCALE GENOMIC DNA]</scope>
    <source>
        <strain evidence="1 2">RR29</strain>
    </source>
</reference>
<evidence type="ECO:0000313" key="1">
    <source>
        <dbReference type="EMBL" id="MDV7214836.1"/>
    </source>
</evidence>